<sequence>MAEFSSCFRCRRLPGFPEDLSPFFAVVFRSCFVSGLQPPFLLCLITAMRNAAYTANF</sequence>
<organism evidence="1">
    <name type="scientific">Anguilla anguilla</name>
    <name type="common">European freshwater eel</name>
    <name type="synonym">Muraena anguilla</name>
    <dbReference type="NCBI Taxonomy" id="7936"/>
    <lineage>
        <taxon>Eukaryota</taxon>
        <taxon>Metazoa</taxon>
        <taxon>Chordata</taxon>
        <taxon>Craniata</taxon>
        <taxon>Vertebrata</taxon>
        <taxon>Euteleostomi</taxon>
        <taxon>Actinopterygii</taxon>
        <taxon>Neopterygii</taxon>
        <taxon>Teleostei</taxon>
        <taxon>Anguilliformes</taxon>
        <taxon>Anguillidae</taxon>
        <taxon>Anguilla</taxon>
    </lineage>
</organism>
<reference evidence="1" key="1">
    <citation type="submission" date="2014-11" db="EMBL/GenBank/DDBJ databases">
        <authorList>
            <person name="Amaro Gonzalez C."/>
        </authorList>
    </citation>
    <scope>NUCLEOTIDE SEQUENCE</scope>
</reference>
<reference evidence="1" key="2">
    <citation type="journal article" date="2015" name="Fish Shellfish Immunol.">
        <title>Early steps in the European eel (Anguilla anguilla)-Vibrio vulnificus interaction in the gills: Role of the RtxA13 toxin.</title>
        <authorList>
            <person name="Callol A."/>
            <person name="Pajuelo D."/>
            <person name="Ebbesson L."/>
            <person name="Teles M."/>
            <person name="MacKenzie S."/>
            <person name="Amaro C."/>
        </authorList>
    </citation>
    <scope>NUCLEOTIDE SEQUENCE</scope>
</reference>
<protein>
    <submittedName>
        <fullName evidence="1">Uncharacterized protein</fullName>
    </submittedName>
</protein>
<proteinExistence type="predicted"/>
<name>A0A0E9RAV5_ANGAN</name>
<evidence type="ECO:0000313" key="1">
    <source>
        <dbReference type="EMBL" id="JAH26256.1"/>
    </source>
</evidence>
<dbReference type="EMBL" id="GBXM01082321">
    <property type="protein sequence ID" value="JAH26256.1"/>
    <property type="molecule type" value="Transcribed_RNA"/>
</dbReference>
<dbReference type="AlphaFoldDB" id="A0A0E9RAV5"/>
<accession>A0A0E9RAV5</accession>